<dbReference type="Proteomes" id="UP000250235">
    <property type="component" value="Unassembled WGS sequence"/>
</dbReference>
<name>A0A2Z7D8X7_9LAMI</name>
<dbReference type="EMBL" id="KQ990196">
    <property type="protein sequence ID" value="KZV53536.1"/>
    <property type="molecule type" value="Genomic_DNA"/>
</dbReference>
<accession>A0A2Z7D8X7</accession>
<feature type="region of interest" description="Disordered" evidence="1">
    <location>
        <begin position="169"/>
        <end position="236"/>
    </location>
</feature>
<sequence>MKITSAARAHGRAHHHARSGATRLDNGRPVARDDAQRLRNHRRPVAGGVDQRPSNEAAAVGRLRVKRRLASPVMLDQRRKDSRRERPAMRPPACMRSSGHHTRVARPARDARFSIVRPVRDGVARATTRARRSGRRRARRRPSDLLRFCFRSEIKMLDTIQAIRIDQIRENTGSDNTVGDPDPPPGEAAEEHRKKRPGDDQYNNRQFNNPSPPPPGARRRRFAGISSGQFDEENPTAQISSGLLVQADEGIPPPVVDLIGVIYRNLP</sequence>
<dbReference type="AlphaFoldDB" id="A0A2Z7D8X7"/>
<evidence type="ECO:0000313" key="3">
    <source>
        <dbReference type="Proteomes" id="UP000250235"/>
    </source>
</evidence>
<organism evidence="2 3">
    <name type="scientific">Dorcoceras hygrometricum</name>
    <dbReference type="NCBI Taxonomy" id="472368"/>
    <lineage>
        <taxon>Eukaryota</taxon>
        <taxon>Viridiplantae</taxon>
        <taxon>Streptophyta</taxon>
        <taxon>Embryophyta</taxon>
        <taxon>Tracheophyta</taxon>
        <taxon>Spermatophyta</taxon>
        <taxon>Magnoliopsida</taxon>
        <taxon>eudicotyledons</taxon>
        <taxon>Gunneridae</taxon>
        <taxon>Pentapetalae</taxon>
        <taxon>asterids</taxon>
        <taxon>lamiids</taxon>
        <taxon>Lamiales</taxon>
        <taxon>Gesneriaceae</taxon>
        <taxon>Didymocarpoideae</taxon>
        <taxon>Trichosporeae</taxon>
        <taxon>Loxocarpinae</taxon>
        <taxon>Dorcoceras</taxon>
    </lineage>
</organism>
<feature type="region of interest" description="Disordered" evidence="1">
    <location>
        <begin position="1"/>
        <end position="105"/>
    </location>
</feature>
<feature type="compositionally biased region" description="Basic and acidic residues" evidence="1">
    <location>
        <begin position="76"/>
        <end position="88"/>
    </location>
</feature>
<feature type="compositionally biased region" description="Basic residues" evidence="1">
    <location>
        <begin position="9"/>
        <end position="18"/>
    </location>
</feature>
<evidence type="ECO:0000256" key="1">
    <source>
        <dbReference type="SAM" id="MobiDB-lite"/>
    </source>
</evidence>
<evidence type="ECO:0000313" key="2">
    <source>
        <dbReference type="EMBL" id="KZV53536.1"/>
    </source>
</evidence>
<protein>
    <submittedName>
        <fullName evidence="2">Tobamovirus multiplication protein 2A</fullName>
    </submittedName>
</protein>
<keyword evidence="3" id="KW-1185">Reference proteome</keyword>
<reference evidence="2 3" key="1">
    <citation type="journal article" date="2015" name="Proc. Natl. Acad. Sci. U.S.A.">
        <title>The resurrection genome of Boea hygrometrica: A blueprint for survival of dehydration.</title>
        <authorList>
            <person name="Xiao L."/>
            <person name="Yang G."/>
            <person name="Zhang L."/>
            <person name="Yang X."/>
            <person name="Zhao S."/>
            <person name="Ji Z."/>
            <person name="Zhou Q."/>
            <person name="Hu M."/>
            <person name="Wang Y."/>
            <person name="Chen M."/>
            <person name="Xu Y."/>
            <person name="Jin H."/>
            <person name="Xiao X."/>
            <person name="Hu G."/>
            <person name="Bao F."/>
            <person name="Hu Y."/>
            <person name="Wan P."/>
            <person name="Li L."/>
            <person name="Deng X."/>
            <person name="Kuang T."/>
            <person name="Xiang C."/>
            <person name="Zhu J.K."/>
            <person name="Oliver M.J."/>
            <person name="He Y."/>
        </authorList>
    </citation>
    <scope>NUCLEOTIDE SEQUENCE [LARGE SCALE GENOMIC DNA]</scope>
    <source>
        <strain evidence="3">cv. XS01</strain>
    </source>
</reference>
<gene>
    <name evidence="2" type="ORF">F511_12131</name>
</gene>
<proteinExistence type="predicted"/>